<proteinExistence type="predicted"/>
<reference evidence="1 2" key="1">
    <citation type="submission" date="2024-03" db="EMBL/GenBank/DDBJ databases">
        <title>Actinomycetospora sp. OC33-EN08, a novel actinomycete isolated from wild orchid (Aerides multiflora).</title>
        <authorList>
            <person name="Suriyachadkun C."/>
        </authorList>
    </citation>
    <scope>NUCLEOTIDE SEQUENCE [LARGE SCALE GENOMIC DNA]</scope>
    <source>
        <strain evidence="1 2">OC33-EN08</strain>
    </source>
</reference>
<dbReference type="Proteomes" id="UP001385809">
    <property type="component" value="Unassembled WGS sequence"/>
</dbReference>
<gene>
    <name evidence="1" type="ORF">WCD74_09955</name>
</gene>
<dbReference type="RefSeq" id="WP_337694687.1">
    <property type="nucleotide sequence ID" value="NZ_JBBEGN010000003.1"/>
</dbReference>
<organism evidence="1 2">
    <name type="scientific">Actinomycetospora aurantiaca</name>
    <dbReference type="NCBI Taxonomy" id="3129233"/>
    <lineage>
        <taxon>Bacteria</taxon>
        <taxon>Bacillati</taxon>
        <taxon>Actinomycetota</taxon>
        <taxon>Actinomycetes</taxon>
        <taxon>Pseudonocardiales</taxon>
        <taxon>Pseudonocardiaceae</taxon>
        <taxon>Actinomycetospora</taxon>
    </lineage>
</organism>
<name>A0ABU8MNU4_9PSEU</name>
<sequence>MLASAIRRIGGALGDAAWSELVNESSVVVRAPDTQYREEPDGDLYHGLQTGCVARDS</sequence>
<accession>A0ABU8MNU4</accession>
<evidence type="ECO:0000313" key="2">
    <source>
        <dbReference type="Proteomes" id="UP001385809"/>
    </source>
</evidence>
<evidence type="ECO:0000313" key="1">
    <source>
        <dbReference type="EMBL" id="MEJ2868088.1"/>
    </source>
</evidence>
<comment type="caution">
    <text evidence="1">The sequence shown here is derived from an EMBL/GenBank/DDBJ whole genome shotgun (WGS) entry which is preliminary data.</text>
</comment>
<dbReference type="EMBL" id="JBBEGN010000003">
    <property type="protein sequence ID" value="MEJ2868088.1"/>
    <property type="molecule type" value="Genomic_DNA"/>
</dbReference>
<protein>
    <submittedName>
        <fullName evidence="1">Uncharacterized protein</fullName>
    </submittedName>
</protein>
<keyword evidence="2" id="KW-1185">Reference proteome</keyword>